<dbReference type="AlphaFoldDB" id="A0A6C1E7R8"/>
<keyword evidence="2" id="KW-1185">Reference proteome</keyword>
<dbReference type="EMBL" id="CP049004">
    <property type="protein sequence ID" value="QID84971.1"/>
    <property type="molecule type" value="Genomic_DNA"/>
</dbReference>
<proteinExistence type="predicted"/>
<reference evidence="1 2" key="1">
    <citation type="journal article" date="2019" name="BMC Genomics">
        <title>Chromosome level assembly and comparative genome analysis confirm lager-brewing yeasts originated from a single hybridization.</title>
        <authorList>
            <person name="Salazar A.N."/>
            <person name="Gorter de Vries A.R."/>
            <person name="van den Broek M."/>
            <person name="Brouwers N."/>
            <person name="de la Torre Cortes P."/>
            <person name="Kuijpers N.G.A."/>
            <person name="Daran J.G."/>
            <person name="Abeel T."/>
        </authorList>
    </citation>
    <scope>NUCLEOTIDE SEQUENCE [LARGE SCALE GENOMIC DNA]</scope>
    <source>
        <strain evidence="1 2">CBS 1483</strain>
    </source>
</reference>
<evidence type="ECO:0000313" key="2">
    <source>
        <dbReference type="Proteomes" id="UP000501346"/>
    </source>
</evidence>
<evidence type="ECO:0000313" key="1">
    <source>
        <dbReference type="EMBL" id="QID84971.1"/>
    </source>
</evidence>
<accession>A0A6C1E7R8</accession>
<organism evidence="1 2">
    <name type="scientific">Saccharomyces pastorianus</name>
    <name type="common">Lager yeast</name>
    <name type="synonym">Saccharomyces cerevisiae x Saccharomyces eubayanus</name>
    <dbReference type="NCBI Taxonomy" id="27292"/>
    <lineage>
        <taxon>Eukaryota</taxon>
        <taxon>Fungi</taxon>
        <taxon>Dikarya</taxon>
        <taxon>Ascomycota</taxon>
        <taxon>Saccharomycotina</taxon>
        <taxon>Saccharomycetes</taxon>
        <taxon>Saccharomycetales</taxon>
        <taxon>Saccharomycetaceae</taxon>
        <taxon>Saccharomyces</taxon>
    </lineage>
</organism>
<gene>
    <name evidence="1" type="primary">GPG1_2</name>
    <name evidence="1" type="ORF">GRS66_007511</name>
</gene>
<protein>
    <submittedName>
        <fullName evidence="1">Heterotrimeric G protein gamma subunit mimic</fullName>
    </submittedName>
</protein>
<sequence>MLYLSDIEEEGTSGNETKYSFSEVLLFSNTQENLMTIVGELHTLSDRVDHYKIDPVSREVTVTTLPSLLALLSEKRDQARRVYRDVLSIKMSELNWDVDKLFAQLQEELTRTDESLSMYPRRRSLY</sequence>
<name>A0A6C1E7R8_SACPS</name>
<dbReference type="OrthoDB" id="4070070at2759"/>
<dbReference type="Proteomes" id="UP000501346">
    <property type="component" value="Chromosome SeVII-ScVII"/>
</dbReference>